<dbReference type="AlphaFoldDB" id="A0A8B8KQ01"/>
<dbReference type="RefSeq" id="XP_027345388.1">
    <property type="nucleotide sequence ID" value="XM_027489587.1"/>
</dbReference>
<accession>A0A8B8KQ01</accession>
<sequence length="121" mass="13474">MEEKKVMGFVMLIALILGVMVTSCESKYVKCAKASPLLVNCVPYFGSSRTWPPPKICCEGAAQAIRDSNVNTESRRIFCECLKSYTAFYHFDPVRVKGLPEKCNITPSFPVDPLMDCNSIP</sequence>
<dbReference type="InterPro" id="IPR016140">
    <property type="entry name" value="Bifunc_inhib/LTP/seed_store"/>
</dbReference>
<reference evidence="6" key="2">
    <citation type="submission" date="2025-08" db="UniProtKB">
        <authorList>
            <consortium name="RefSeq"/>
        </authorList>
    </citation>
    <scope>IDENTIFICATION</scope>
    <source>
        <tissue evidence="6">Young leaves</tissue>
    </source>
</reference>
<keyword evidence="5" id="KW-1185">Reference proteome</keyword>
<dbReference type="InterPro" id="IPR000528">
    <property type="entry name" value="Plant_nsLTP"/>
</dbReference>
<dbReference type="PROSITE" id="PS51257">
    <property type="entry name" value="PROKAR_LIPOPROTEIN"/>
    <property type="match status" value="1"/>
</dbReference>
<keyword evidence="3" id="KW-0732">Signal</keyword>
<dbReference type="Pfam" id="PF00234">
    <property type="entry name" value="Tryp_alpha_amyl"/>
    <property type="match status" value="1"/>
</dbReference>
<dbReference type="GO" id="GO:0006869">
    <property type="term" value="P:lipid transport"/>
    <property type="evidence" value="ECO:0007669"/>
    <property type="project" value="InterPro"/>
</dbReference>
<dbReference type="GeneID" id="113857558"/>
<dbReference type="InterPro" id="IPR036312">
    <property type="entry name" value="Bifun_inhib/LTP/seed_sf"/>
</dbReference>
<evidence type="ECO:0000256" key="2">
    <source>
        <dbReference type="ARBA" id="ARBA00023157"/>
    </source>
</evidence>
<organism evidence="5 6">
    <name type="scientific">Abrus precatorius</name>
    <name type="common">Indian licorice</name>
    <name type="synonym">Glycine abrus</name>
    <dbReference type="NCBI Taxonomy" id="3816"/>
    <lineage>
        <taxon>Eukaryota</taxon>
        <taxon>Viridiplantae</taxon>
        <taxon>Streptophyta</taxon>
        <taxon>Embryophyta</taxon>
        <taxon>Tracheophyta</taxon>
        <taxon>Spermatophyta</taxon>
        <taxon>Magnoliopsida</taxon>
        <taxon>eudicotyledons</taxon>
        <taxon>Gunneridae</taxon>
        <taxon>Pentapetalae</taxon>
        <taxon>rosids</taxon>
        <taxon>fabids</taxon>
        <taxon>Fabales</taxon>
        <taxon>Fabaceae</taxon>
        <taxon>Papilionoideae</taxon>
        <taxon>50 kb inversion clade</taxon>
        <taxon>NPAAA clade</taxon>
        <taxon>indigoferoid/millettioid clade</taxon>
        <taxon>Abreae</taxon>
        <taxon>Abrus</taxon>
    </lineage>
</organism>
<proteinExistence type="inferred from homology"/>
<dbReference type="KEGG" id="aprc:113857558"/>
<dbReference type="Proteomes" id="UP000694853">
    <property type="component" value="Unplaced"/>
</dbReference>
<name>A0A8B8KQ01_ABRPR</name>
<dbReference type="PANTHER" id="PTHR33076">
    <property type="entry name" value="NON-SPECIFIC LIPID-TRANSFER PROTEIN 2-RELATED"/>
    <property type="match status" value="1"/>
</dbReference>
<evidence type="ECO:0000256" key="1">
    <source>
        <dbReference type="ARBA" id="ARBA00009748"/>
    </source>
</evidence>
<feature type="chain" id="PRO_5034310143" evidence="3">
    <location>
        <begin position="27"/>
        <end position="121"/>
    </location>
</feature>
<dbReference type="GO" id="GO:0008289">
    <property type="term" value="F:lipid binding"/>
    <property type="evidence" value="ECO:0007669"/>
    <property type="project" value="InterPro"/>
</dbReference>
<evidence type="ECO:0000259" key="4">
    <source>
        <dbReference type="Pfam" id="PF00234"/>
    </source>
</evidence>
<gene>
    <name evidence="6" type="primary">LOC113857558</name>
</gene>
<feature type="domain" description="Bifunctional inhibitor/plant lipid transfer protein/seed storage helical" evidence="4">
    <location>
        <begin position="37"/>
        <end position="109"/>
    </location>
</feature>
<dbReference type="SUPFAM" id="SSF47699">
    <property type="entry name" value="Bifunctional inhibitor/lipid-transfer protein/seed storage 2S albumin"/>
    <property type="match status" value="1"/>
</dbReference>
<dbReference type="OrthoDB" id="1433598at2759"/>
<reference evidence="5" key="1">
    <citation type="journal article" date="2019" name="Toxins">
        <title>Detection of Abrin-Like and Prepropulchellin-Like Toxin Genes and Transcripts Using Whole Genome Sequencing and Full-Length Transcript Sequencing of Abrus precatorius.</title>
        <authorList>
            <person name="Hovde B.T."/>
            <person name="Daligault H.E."/>
            <person name="Hanschen E.R."/>
            <person name="Kunde Y.A."/>
            <person name="Johnson M.B."/>
            <person name="Starkenburg S.R."/>
            <person name="Johnson S.L."/>
        </authorList>
    </citation>
    <scope>NUCLEOTIDE SEQUENCE [LARGE SCALE GENOMIC DNA]</scope>
</reference>
<feature type="signal peptide" evidence="3">
    <location>
        <begin position="1"/>
        <end position="26"/>
    </location>
</feature>
<evidence type="ECO:0000313" key="6">
    <source>
        <dbReference type="RefSeq" id="XP_027345388.1"/>
    </source>
</evidence>
<evidence type="ECO:0000256" key="3">
    <source>
        <dbReference type="SAM" id="SignalP"/>
    </source>
</evidence>
<dbReference type="PRINTS" id="PR00382">
    <property type="entry name" value="LIPIDTRNSFER"/>
</dbReference>
<comment type="similarity">
    <text evidence="1">Belongs to the plant LTP family.</text>
</comment>
<protein>
    <submittedName>
        <fullName evidence="6">Non-specific lipid-transfer protein AP10-like</fullName>
    </submittedName>
</protein>
<dbReference type="Gene3D" id="1.10.110.10">
    <property type="entry name" value="Plant lipid-transfer and hydrophobic proteins"/>
    <property type="match status" value="1"/>
</dbReference>
<keyword evidence="2" id="KW-1015">Disulfide bond</keyword>
<evidence type="ECO:0000313" key="5">
    <source>
        <dbReference type="Proteomes" id="UP000694853"/>
    </source>
</evidence>